<proteinExistence type="predicted"/>
<protein>
    <submittedName>
        <fullName evidence="1">Uncharacterized protein</fullName>
    </submittedName>
</protein>
<dbReference type="RefSeq" id="WP_200591105.1">
    <property type="nucleotide sequence ID" value="NZ_JAEPBG010000002.1"/>
</dbReference>
<dbReference type="AlphaFoldDB" id="A0A934W6H0"/>
<organism evidence="1 2">
    <name type="scientific">Noviherbaspirillum pedocola</name>
    <dbReference type="NCBI Taxonomy" id="2801341"/>
    <lineage>
        <taxon>Bacteria</taxon>
        <taxon>Pseudomonadati</taxon>
        <taxon>Pseudomonadota</taxon>
        <taxon>Betaproteobacteria</taxon>
        <taxon>Burkholderiales</taxon>
        <taxon>Oxalobacteraceae</taxon>
        <taxon>Noviherbaspirillum</taxon>
    </lineage>
</organism>
<gene>
    <name evidence="1" type="ORF">JJB74_07040</name>
</gene>
<sequence length="72" mass="7737">MLGSVGPTRQKGRRQGKADAVEAIRSGLPAALLKSASRHFSITDACMQGIVRVPTLTATGMFKASTKFRQLY</sequence>
<evidence type="ECO:0000313" key="1">
    <source>
        <dbReference type="EMBL" id="MBK4734353.1"/>
    </source>
</evidence>
<dbReference type="EMBL" id="JAEPBG010000002">
    <property type="protein sequence ID" value="MBK4734353.1"/>
    <property type="molecule type" value="Genomic_DNA"/>
</dbReference>
<evidence type="ECO:0000313" key="2">
    <source>
        <dbReference type="Proteomes" id="UP000622890"/>
    </source>
</evidence>
<name>A0A934W6H0_9BURK</name>
<reference evidence="1" key="1">
    <citation type="submission" date="2021-01" db="EMBL/GenBank/DDBJ databases">
        <title>Genome sequence of strain Noviherbaspirillum sp. DKR-6.</title>
        <authorList>
            <person name="Chaudhary D.K."/>
        </authorList>
    </citation>
    <scope>NUCLEOTIDE SEQUENCE</scope>
    <source>
        <strain evidence="1">DKR-6</strain>
    </source>
</reference>
<accession>A0A934W6H0</accession>
<comment type="caution">
    <text evidence="1">The sequence shown here is derived from an EMBL/GenBank/DDBJ whole genome shotgun (WGS) entry which is preliminary data.</text>
</comment>
<dbReference type="Proteomes" id="UP000622890">
    <property type="component" value="Unassembled WGS sequence"/>
</dbReference>
<keyword evidence="2" id="KW-1185">Reference proteome</keyword>